<dbReference type="PIRSF" id="PIRSF033318">
    <property type="entry name" value="Formald_GSH"/>
    <property type="match status" value="1"/>
</dbReference>
<feature type="binding site" evidence="5">
    <location>
        <position position="111"/>
    </location>
    <ligand>
        <name>Zn(2+)</name>
        <dbReference type="ChEBI" id="CHEBI:29105"/>
        <label>1</label>
        <note>structural</note>
    </ligand>
</feature>
<dbReference type="GeneID" id="41838807"/>
<evidence type="ECO:0000313" key="8">
    <source>
        <dbReference type="Proteomes" id="UP000000684"/>
    </source>
</evidence>
<feature type="binding site" evidence="5">
    <location>
        <position position="66"/>
    </location>
    <ligand>
        <name>Zn(2+)</name>
        <dbReference type="ChEBI" id="CHEBI:29105"/>
        <label>2</label>
        <note>catalytic</note>
    </ligand>
</feature>
<dbReference type="STRING" id="318167.Sfri_3436"/>
<evidence type="ECO:0000256" key="5">
    <source>
        <dbReference type="HAMAP-Rule" id="MF_00723"/>
    </source>
</evidence>
<dbReference type="Proteomes" id="UP000000684">
    <property type="component" value="Chromosome"/>
</dbReference>
<accession>Q07XJ6</accession>
<protein>
    <recommendedName>
        <fullName evidence="5">Glutathione-dependent formaldehyde-activating enzyme</fullName>
        <ecNumber evidence="5">4.4.1.22</ecNumber>
    </recommendedName>
    <alternativeName>
        <fullName evidence="5">S-(hydroxymethyl)glutathione synthase</fullName>
    </alternativeName>
</protein>
<comment type="pathway">
    <text evidence="5">One-carbon metabolism; formaldehyde degradation; formate from formaldehyde (glutathione route): step 1/3.</text>
</comment>
<dbReference type="EC" id="4.4.1.22" evidence="5"/>
<gene>
    <name evidence="5" type="primary">gfa</name>
    <name evidence="7" type="ordered locus">Sfri_3436</name>
</gene>
<dbReference type="InterPro" id="IPR014185">
    <property type="entry name" value="Formald_GSH"/>
</dbReference>
<dbReference type="Gene3D" id="3.90.1590.10">
    <property type="entry name" value="glutathione-dependent formaldehyde- activating enzyme (gfa)"/>
    <property type="match status" value="1"/>
</dbReference>
<evidence type="ECO:0000256" key="2">
    <source>
        <dbReference type="ARBA" id="ARBA00022723"/>
    </source>
</evidence>
<comment type="catalytic activity">
    <reaction evidence="5">
        <text>S-(hydroxymethyl)glutathione = glutathione + formaldehyde</text>
        <dbReference type="Rhea" id="RHEA:22488"/>
        <dbReference type="ChEBI" id="CHEBI:16842"/>
        <dbReference type="ChEBI" id="CHEBI:57925"/>
        <dbReference type="ChEBI" id="CHEBI:58758"/>
        <dbReference type="EC" id="4.4.1.22"/>
    </reaction>
</comment>
<dbReference type="AlphaFoldDB" id="Q07XJ6"/>
<dbReference type="GO" id="GO:0008270">
    <property type="term" value="F:zinc ion binding"/>
    <property type="evidence" value="ECO:0007669"/>
    <property type="project" value="UniProtKB-UniRule"/>
</dbReference>
<evidence type="ECO:0000256" key="4">
    <source>
        <dbReference type="ARBA" id="ARBA00023239"/>
    </source>
</evidence>
<dbReference type="NCBIfam" id="NF003829">
    <property type="entry name" value="PRK05417.1"/>
    <property type="match status" value="1"/>
</dbReference>
<dbReference type="RefSeq" id="WP_011638867.1">
    <property type="nucleotide sequence ID" value="NC_008345.1"/>
</dbReference>
<dbReference type="NCBIfam" id="TIGR02820">
    <property type="entry name" value="formald_GSH"/>
    <property type="match status" value="1"/>
</dbReference>
<evidence type="ECO:0000259" key="6">
    <source>
        <dbReference type="PROSITE" id="PS51891"/>
    </source>
</evidence>
<dbReference type="PANTHER" id="PTHR33337:SF40">
    <property type="entry name" value="CENP-V_GFA DOMAIN-CONTAINING PROTEIN-RELATED"/>
    <property type="match status" value="1"/>
</dbReference>
<feature type="binding site" evidence="5">
    <location>
        <position position="114"/>
    </location>
    <ligand>
        <name>Zn(2+)</name>
        <dbReference type="ChEBI" id="CHEBI:29105"/>
        <label>1</label>
        <note>structural</note>
    </ligand>
</feature>
<comment type="function">
    <text evidence="5">Catalyzes the condensation of formaldehyde and glutathione to S-hydroxymethylglutathione.</text>
</comment>
<dbReference type="OrthoDB" id="9011205at2"/>
<sequence>MFNKIVNQYKSLFGSSSIIRIHPSVDKGITPSSNHFSGGELKCHCHKNKVTVRITTQTAHNHVCGCSKCWKPEGVVFSQVAVVPSENLAVSSNGTKLQVIDENAAIKRFACQKCGVHMYGRIDNKEHPFFGLDFVHTELSTESGWAAPEFAAFVSSIIETGTDPKDMDVIRKQLNSLGLEPFDCLSPALMDVIAGHMLKSKK</sequence>
<dbReference type="PROSITE" id="PS51891">
    <property type="entry name" value="CENP_V_GFA"/>
    <property type="match status" value="1"/>
</dbReference>
<keyword evidence="3 5" id="KW-0862">Zinc</keyword>
<feature type="binding site" evidence="5">
    <location>
        <position position="64"/>
    </location>
    <ligand>
        <name>Zn(2+)</name>
        <dbReference type="ChEBI" id="CHEBI:29105"/>
        <label>2</label>
        <note>catalytic</note>
    </ligand>
</feature>
<dbReference type="EMBL" id="CP000447">
    <property type="protein sequence ID" value="ABI73268.1"/>
    <property type="molecule type" value="Genomic_DNA"/>
</dbReference>
<dbReference type="Pfam" id="PF04828">
    <property type="entry name" value="GFA"/>
    <property type="match status" value="1"/>
</dbReference>
<dbReference type="InterPro" id="IPR006913">
    <property type="entry name" value="CENP-V/GFA"/>
</dbReference>
<feature type="binding site" evidence="5">
    <location>
        <position position="43"/>
    </location>
    <ligand>
        <name>Zn(2+)</name>
        <dbReference type="ChEBI" id="CHEBI:29105"/>
        <label>1</label>
        <note>structural</note>
    </ligand>
</feature>
<keyword evidence="2 5" id="KW-0479">Metal-binding</keyword>
<evidence type="ECO:0000256" key="1">
    <source>
        <dbReference type="ARBA" id="ARBA00005495"/>
    </source>
</evidence>
<organism evidence="7 8">
    <name type="scientific">Shewanella frigidimarina (strain NCIMB 400)</name>
    <dbReference type="NCBI Taxonomy" id="318167"/>
    <lineage>
        <taxon>Bacteria</taxon>
        <taxon>Pseudomonadati</taxon>
        <taxon>Pseudomonadota</taxon>
        <taxon>Gammaproteobacteria</taxon>
        <taxon>Alteromonadales</taxon>
        <taxon>Shewanellaceae</taxon>
        <taxon>Shewanella</taxon>
    </lineage>
</organism>
<dbReference type="SUPFAM" id="SSF51316">
    <property type="entry name" value="Mss4-like"/>
    <property type="match status" value="1"/>
</dbReference>
<keyword evidence="8" id="KW-1185">Reference proteome</keyword>
<feature type="domain" description="CENP-V/GFA" evidence="6">
    <location>
        <begin position="36"/>
        <end position="183"/>
    </location>
</feature>
<dbReference type="PANTHER" id="PTHR33337">
    <property type="entry name" value="GFA DOMAIN-CONTAINING PROTEIN"/>
    <property type="match status" value="1"/>
</dbReference>
<dbReference type="InterPro" id="IPR011057">
    <property type="entry name" value="Mss4-like_sf"/>
</dbReference>
<dbReference type="GO" id="GO:0051907">
    <property type="term" value="F:S-(hydroxymethyl)glutathione synthase activity"/>
    <property type="evidence" value="ECO:0007669"/>
    <property type="project" value="UniProtKB-UniRule"/>
</dbReference>
<evidence type="ECO:0000313" key="7">
    <source>
        <dbReference type="EMBL" id="ABI73268.1"/>
    </source>
</evidence>
<feature type="binding site" evidence="5">
    <location>
        <position position="69"/>
    </location>
    <ligand>
        <name>Zn(2+)</name>
        <dbReference type="ChEBI" id="CHEBI:29105"/>
        <label>2</label>
        <note>catalytic</note>
    </ligand>
</feature>
<dbReference type="HAMAP" id="MF_00723">
    <property type="entry name" value="Formald_GSH"/>
    <property type="match status" value="1"/>
</dbReference>
<dbReference type="UniPathway" id="UPA00562">
    <property type="reaction ID" value="UER00621"/>
</dbReference>
<dbReference type="HOGENOM" id="CLU_090716_0_0_6"/>
<comment type="similarity">
    <text evidence="1 5">Belongs to the Gfa family.</text>
</comment>
<feature type="binding site" evidence="5">
    <location>
        <position position="45"/>
    </location>
    <ligand>
        <name>Zn(2+)</name>
        <dbReference type="ChEBI" id="CHEBI:29105"/>
        <label>1</label>
        <note>structural</note>
    </ligand>
</feature>
<comment type="cofactor">
    <cofactor evidence="5">
        <name>Zn(2+)</name>
        <dbReference type="ChEBI" id="CHEBI:29105"/>
    </cofactor>
    <text evidence="5">Binds 2 Zn(2+) ions per subunit.</text>
</comment>
<evidence type="ECO:0000256" key="3">
    <source>
        <dbReference type="ARBA" id="ARBA00022833"/>
    </source>
</evidence>
<dbReference type="GO" id="GO:0046294">
    <property type="term" value="P:formaldehyde catabolic process"/>
    <property type="evidence" value="ECO:0007669"/>
    <property type="project" value="UniProtKB-UniRule"/>
</dbReference>
<keyword evidence="4 5" id="KW-0456">Lyase</keyword>
<reference evidence="7 8" key="1">
    <citation type="submission" date="2006-08" db="EMBL/GenBank/DDBJ databases">
        <title>Complete sequence of Shewanella frigidimarina NCIMB 400.</title>
        <authorList>
            <consortium name="US DOE Joint Genome Institute"/>
            <person name="Copeland A."/>
            <person name="Lucas S."/>
            <person name="Lapidus A."/>
            <person name="Barry K."/>
            <person name="Detter J.C."/>
            <person name="Glavina del Rio T."/>
            <person name="Hammon N."/>
            <person name="Israni S."/>
            <person name="Dalin E."/>
            <person name="Tice H."/>
            <person name="Pitluck S."/>
            <person name="Fredrickson J.K."/>
            <person name="Kolker E."/>
            <person name="McCuel L.A."/>
            <person name="DiChristina T."/>
            <person name="Nealson K.H."/>
            <person name="Newman D."/>
            <person name="Tiedje J.M."/>
            <person name="Zhou J."/>
            <person name="Romine M.F."/>
            <person name="Culley D.E."/>
            <person name="Serres M."/>
            <person name="Chertkov O."/>
            <person name="Brettin T."/>
            <person name="Bruce D."/>
            <person name="Han C."/>
            <person name="Tapia R."/>
            <person name="Gilna P."/>
            <person name="Schmutz J."/>
            <person name="Larimer F."/>
            <person name="Land M."/>
            <person name="Hauser L."/>
            <person name="Kyrpides N."/>
            <person name="Mikhailova N."/>
            <person name="Richardson P."/>
        </authorList>
    </citation>
    <scope>NUCLEOTIDE SEQUENCE [LARGE SCALE GENOMIC DNA]</scope>
    <source>
        <strain evidence="7 8">NCIMB 400</strain>
    </source>
</reference>
<dbReference type="eggNOG" id="COG3791">
    <property type="taxonomic scope" value="Bacteria"/>
</dbReference>
<dbReference type="KEGG" id="sfr:Sfri_3436"/>
<name>Q07XJ6_SHEFN</name>
<proteinExistence type="inferred from homology"/>